<dbReference type="OrthoDB" id="5778907at2759"/>
<dbReference type="InterPro" id="IPR003204">
    <property type="entry name" value="Cyt_c_oxidase_su5A/6"/>
</dbReference>
<dbReference type="UniPathway" id="UPA00705"/>
<protein>
    <recommendedName>
        <fullName evidence="11">Cytochrome c oxidase subunit 6, mitochondrial</fullName>
    </recommendedName>
    <alternativeName>
        <fullName evidence="11">Cytochrome c oxidase polypeptide VI</fullName>
    </alternativeName>
</protein>
<organism evidence="12 13">
    <name type="scientific">Paramicrosporidium saccamoebae</name>
    <dbReference type="NCBI Taxonomy" id="1246581"/>
    <lineage>
        <taxon>Eukaryota</taxon>
        <taxon>Fungi</taxon>
        <taxon>Fungi incertae sedis</taxon>
        <taxon>Cryptomycota</taxon>
        <taxon>Cryptomycota incertae sedis</taxon>
        <taxon>Paramicrosporidium</taxon>
    </lineage>
</organism>
<accession>A0A2H9TLQ4</accession>
<keyword evidence="9 11" id="KW-0496">Mitochondrion</keyword>
<keyword evidence="10 11" id="KW-0472">Membrane</keyword>
<dbReference type="EMBL" id="MTSL01000107">
    <property type="protein sequence ID" value="PJF18677.1"/>
    <property type="molecule type" value="Genomic_DNA"/>
</dbReference>
<dbReference type="Gene3D" id="1.25.40.40">
    <property type="entry name" value="Cytochrome c oxidase, subunit Va/VI"/>
    <property type="match status" value="1"/>
</dbReference>
<evidence type="ECO:0000256" key="1">
    <source>
        <dbReference type="ARBA" id="ARBA00004443"/>
    </source>
</evidence>
<reference evidence="12 13" key="1">
    <citation type="submission" date="2016-10" db="EMBL/GenBank/DDBJ databases">
        <title>The genome of Paramicrosporidium saccamoebae is the missing link in understanding Cryptomycota and Microsporidia evolution.</title>
        <authorList>
            <person name="Quandt C.A."/>
            <person name="Beaudet D."/>
            <person name="Corsaro D."/>
            <person name="Michel R."/>
            <person name="Corradi N."/>
            <person name="James T."/>
        </authorList>
    </citation>
    <scope>NUCLEOTIDE SEQUENCE [LARGE SCALE GENOMIC DNA]</scope>
    <source>
        <strain evidence="12 13">KSL3</strain>
    </source>
</reference>
<comment type="subunit">
    <text evidence="11">Component of the cytochrome c oxidase (complex IV, CIV), a multisubunit enzyme composed of a catalytic core of 3 subunits and several supernumerary subunits.</text>
</comment>
<dbReference type="AlphaFoldDB" id="A0A2H9TLQ4"/>
<evidence type="ECO:0000256" key="6">
    <source>
        <dbReference type="ARBA" id="ARBA00022792"/>
    </source>
</evidence>
<comment type="subcellular location">
    <subcellularLocation>
        <location evidence="1 11">Mitochondrion inner membrane</location>
        <topology evidence="1 11">Peripheral membrane protein</topology>
        <orientation evidence="1 11">Matrix side</orientation>
    </subcellularLocation>
</comment>
<name>A0A2H9TLQ4_9FUNG</name>
<keyword evidence="4 11" id="KW-0349">Heme</keyword>
<evidence type="ECO:0000256" key="10">
    <source>
        <dbReference type="ARBA" id="ARBA00023136"/>
    </source>
</evidence>
<dbReference type="SUPFAM" id="SSF48479">
    <property type="entry name" value="Cytochrome c oxidase subunit E"/>
    <property type="match status" value="1"/>
</dbReference>
<evidence type="ECO:0000256" key="4">
    <source>
        <dbReference type="ARBA" id="ARBA00022617"/>
    </source>
</evidence>
<comment type="pathway">
    <text evidence="2 11">Energy metabolism; oxidative phosphorylation.</text>
</comment>
<dbReference type="Proteomes" id="UP000240830">
    <property type="component" value="Unassembled WGS sequence"/>
</dbReference>
<dbReference type="PANTHER" id="PTHR14200">
    <property type="entry name" value="CYTOCHROME C OXIDASE POLYPEPTIDE"/>
    <property type="match status" value="1"/>
</dbReference>
<dbReference type="GO" id="GO:0005743">
    <property type="term" value="C:mitochondrial inner membrane"/>
    <property type="evidence" value="ECO:0007669"/>
    <property type="project" value="UniProtKB-SubCell"/>
</dbReference>
<dbReference type="GO" id="GO:0046872">
    <property type="term" value="F:metal ion binding"/>
    <property type="evidence" value="ECO:0007669"/>
    <property type="project" value="UniProtKB-UniRule"/>
</dbReference>
<evidence type="ECO:0000256" key="8">
    <source>
        <dbReference type="ARBA" id="ARBA00023004"/>
    </source>
</evidence>
<evidence type="ECO:0000313" key="13">
    <source>
        <dbReference type="Proteomes" id="UP000240830"/>
    </source>
</evidence>
<dbReference type="GO" id="GO:0045277">
    <property type="term" value="C:respiratory chain complex IV"/>
    <property type="evidence" value="ECO:0007669"/>
    <property type="project" value="UniProtKB-UniRule"/>
</dbReference>
<keyword evidence="5 11" id="KW-0479">Metal-binding</keyword>
<keyword evidence="8 11" id="KW-0408">Iron</keyword>
<dbReference type="GO" id="GO:0006123">
    <property type="term" value="P:mitochondrial electron transport, cytochrome c to oxygen"/>
    <property type="evidence" value="ECO:0007669"/>
    <property type="project" value="UniProtKB-UniRule"/>
</dbReference>
<dbReference type="Pfam" id="PF02284">
    <property type="entry name" value="COX5A"/>
    <property type="match status" value="1"/>
</dbReference>
<evidence type="ECO:0000313" key="12">
    <source>
        <dbReference type="EMBL" id="PJF18677.1"/>
    </source>
</evidence>
<keyword evidence="7 11" id="KW-0809">Transit peptide</keyword>
<comment type="function">
    <text evidence="11">Component of the cytochrome c oxidase, the last enzyme in the mitochondrial electron transport chain which drives oxidative phosphorylation. The respiratory chain contains 3 multisubunit complexes succinate dehydrogenase (complex II, CII), ubiquinol-cytochrome c oxidoreductase (cytochrome b-c1 complex, complex III, CIII) and cytochrome c oxidase (complex IV, CIV), that cooperate to transfer electrons derived from NADH and succinate to molecular oxygen, creating an electrochemical gradient over the inner membrane that drives transmembrane transport and the ATP synthase. Cytochrome c oxidase is the component of the respiratory chain that catalyzes the reduction of oxygen to water. Electrons originating from reduced cytochrome c in the intermembrane space (IMS) are transferred via the dinuclear copper A center (CU(A)) of subunit 2 and heme A of subunit 1 to the active site in subunit 1, a binuclear center (BNC) formed by heme A3 and copper B (CU(B)). The BNC reduces molecular oxygen to 2 water molecules using 4 electrons from cytochrome c in the IMS and 4 protons from the mitochondrial matrix.</text>
</comment>
<dbReference type="GO" id="GO:0004129">
    <property type="term" value="F:cytochrome-c oxidase activity"/>
    <property type="evidence" value="ECO:0007669"/>
    <property type="project" value="EnsemblFungi"/>
</dbReference>
<evidence type="ECO:0000256" key="3">
    <source>
        <dbReference type="ARBA" id="ARBA00007972"/>
    </source>
</evidence>
<evidence type="ECO:0000256" key="7">
    <source>
        <dbReference type="ARBA" id="ARBA00022946"/>
    </source>
</evidence>
<evidence type="ECO:0000256" key="9">
    <source>
        <dbReference type="ARBA" id="ARBA00023128"/>
    </source>
</evidence>
<keyword evidence="13" id="KW-1185">Reference proteome</keyword>
<proteinExistence type="inferred from homology"/>
<evidence type="ECO:0000256" key="5">
    <source>
        <dbReference type="ARBA" id="ARBA00022723"/>
    </source>
</evidence>
<sequence>MLLLRSRLLPRFVPRTIIVRHSHENPYPTIPEYESRWTTFFNSSAYDQFELQRGLNHAFSFDIVPTVPVLEAALRAARRLGDYAAAMRVFGALRQKCKDDKEYEGYVRHLDSLKTELGISAPEDIGRM</sequence>
<keyword evidence="6 11" id="KW-0999">Mitochondrion inner membrane</keyword>
<dbReference type="PANTHER" id="PTHR14200:SF11">
    <property type="entry name" value="CYTOCHROME C OXIDASE SUBUNIT 5A, MITOCHONDRIAL"/>
    <property type="match status" value="1"/>
</dbReference>
<gene>
    <name evidence="12" type="ORF">PSACC_01507</name>
</gene>
<dbReference type="STRING" id="1246581.A0A2H9TLQ4"/>
<evidence type="ECO:0000256" key="11">
    <source>
        <dbReference type="RuleBase" id="RU368103"/>
    </source>
</evidence>
<comment type="caution">
    <text evidence="12">The sequence shown here is derived from an EMBL/GenBank/DDBJ whole genome shotgun (WGS) entry which is preliminary data.</text>
</comment>
<evidence type="ECO:0000256" key="2">
    <source>
        <dbReference type="ARBA" id="ARBA00004673"/>
    </source>
</evidence>
<dbReference type="InterPro" id="IPR036545">
    <property type="entry name" value="Cyt_c_oxidase_su5A/6_sf"/>
</dbReference>
<comment type="similarity">
    <text evidence="3 11">Belongs to the cytochrome c oxidase subunit 5A family.</text>
</comment>